<gene>
    <name evidence="2" type="ORF">CP967_30780</name>
</gene>
<dbReference type="Proteomes" id="UP000326178">
    <property type="component" value="Chromosome"/>
</dbReference>
<name>A0A5J6FIH5_9ACTN</name>
<feature type="chain" id="PRO_5023878489" evidence="1">
    <location>
        <begin position="29"/>
        <end position="102"/>
    </location>
</feature>
<dbReference type="KEGG" id="snk:CP967_30780"/>
<feature type="signal peptide" evidence="1">
    <location>
        <begin position="1"/>
        <end position="28"/>
    </location>
</feature>
<keyword evidence="3" id="KW-1185">Reference proteome</keyword>
<organism evidence="2 3">
    <name type="scientific">Streptomyces nitrosporeus</name>
    <dbReference type="NCBI Taxonomy" id="28894"/>
    <lineage>
        <taxon>Bacteria</taxon>
        <taxon>Bacillati</taxon>
        <taxon>Actinomycetota</taxon>
        <taxon>Actinomycetes</taxon>
        <taxon>Kitasatosporales</taxon>
        <taxon>Streptomycetaceae</taxon>
        <taxon>Streptomyces</taxon>
    </lineage>
</organism>
<dbReference type="OrthoDB" id="3430872at2"/>
<keyword evidence="1" id="KW-0732">Signal</keyword>
<proteinExistence type="predicted"/>
<evidence type="ECO:0000313" key="2">
    <source>
        <dbReference type="EMBL" id="QEU75776.1"/>
    </source>
</evidence>
<protein>
    <submittedName>
        <fullName evidence="2">Uncharacterized protein</fullName>
    </submittedName>
</protein>
<reference evidence="2 3" key="1">
    <citation type="submission" date="2017-09" db="EMBL/GenBank/DDBJ databases">
        <authorList>
            <person name="Lee N."/>
            <person name="Cho B.-K."/>
        </authorList>
    </citation>
    <scope>NUCLEOTIDE SEQUENCE [LARGE SCALE GENOMIC DNA]</scope>
    <source>
        <strain evidence="2 3">ATCC 12769</strain>
    </source>
</reference>
<accession>A0A5J6FIH5</accession>
<evidence type="ECO:0000256" key="1">
    <source>
        <dbReference type="SAM" id="SignalP"/>
    </source>
</evidence>
<sequence length="102" mass="10356">MLVRRFVVSSLVLAAGAAVGLAQTPAVAAEGTVSVFRTEVESLSVYENPKGCHKLPATAHVLNNDTDGPVRVYGDPFCLGPSVTVAPGYGSHVAPGSGSFSA</sequence>
<dbReference type="AlphaFoldDB" id="A0A5J6FIH5"/>
<evidence type="ECO:0000313" key="3">
    <source>
        <dbReference type="Proteomes" id="UP000326178"/>
    </source>
</evidence>
<dbReference type="EMBL" id="CP023702">
    <property type="protein sequence ID" value="QEU75776.1"/>
    <property type="molecule type" value="Genomic_DNA"/>
</dbReference>